<dbReference type="Proteomes" id="UP001578633">
    <property type="component" value="Chromosome 1"/>
</dbReference>
<sequence length="361" mass="40825">MGAILSLPFTILNLLLPFTRSGTPLSQDLLHTAILCGTLYFAPQIGEWYNAQRQAPESGSDQREDHEDTNRAVEQAIRNREHPQEQEQGEQLPLDERLVLQDDGTEAARPPRAPTPPPRQAHVEDLPEIHHPQQHNHDEQEGQLPDDAFAPGPANPPPQQNANRPPPTQRVVGTKKAKSLARKDQQRAYNEWLRSEAEMRRLQEAEGREEREAASAAEKARRAAVEEEIRERARQEREERKAEEKREAELEAARRERVVAFVREKMRQKGAVDLVDAAWNEGKDRLWVERLIKASGLIQQLQKEGGHIMITGRDWLVRIDQNVMARAYAEAEQLGQSNGGKVGFEEFGGILERAVLGRAAA</sequence>
<feature type="chain" id="PRO_5046106537" evidence="2">
    <location>
        <begin position="22"/>
        <end position="361"/>
    </location>
</feature>
<protein>
    <submittedName>
        <fullName evidence="3">Uncharacterized protein</fullName>
    </submittedName>
</protein>
<keyword evidence="2" id="KW-0732">Signal</keyword>
<dbReference type="GeneID" id="96081714"/>
<evidence type="ECO:0000313" key="4">
    <source>
        <dbReference type="Proteomes" id="UP001578633"/>
    </source>
</evidence>
<accession>A0ABR3UY88</accession>
<evidence type="ECO:0000256" key="2">
    <source>
        <dbReference type="SAM" id="SignalP"/>
    </source>
</evidence>
<dbReference type="EMBL" id="JBHGVX010000001">
    <property type="protein sequence ID" value="KAL1801050.1"/>
    <property type="molecule type" value="Genomic_DNA"/>
</dbReference>
<feature type="signal peptide" evidence="2">
    <location>
        <begin position="1"/>
        <end position="21"/>
    </location>
</feature>
<evidence type="ECO:0000313" key="3">
    <source>
        <dbReference type="EMBL" id="KAL1801050.1"/>
    </source>
</evidence>
<gene>
    <name evidence="3" type="ORF">ACET3X_001392</name>
</gene>
<evidence type="ECO:0000256" key="1">
    <source>
        <dbReference type="SAM" id="MobiDB-lite"/>
    </source>
</evidence>
<organism evidence="3 4">
    <name type="scientific">Alternaria dauci</name>
    <dbReference type="NCBI Taxonomy" id="48095"/>
    <lineage>
        <taxon>Eukaryota</taxon>
        <taxon>Fungi</taxon>
        <taxon>Dikarya</taxon>
        <taxon>Ascomycota</taxon>
        <taxon>Pezizomycotina</taxon>
        <taxon>Dothideomycetes</taxon>
        <taxon>Pleosporomycetidae</taxon>
        <taxon>Pleosporales</taxon>
        <taxon>Pleosporineae</taxon>
        <taxon>Pleosporaceae</taxon>
        <taxon>Alternaria</taxon>
        <taxon>Alternaria sect. Porri</taxon>
    </lineage>
</organism>
<feature type="region of interest" description="Disordered" evidence="1">
    <location>
        <begin position="104"/>
        <end position="123"/>
    </location>
</feature>
<name>A0ABR3UY88_9PLEO</name>
<feature type="region of interest" description="Disordered" evidence="1">
    <location>
        <begin position="203"/>
        <end position="224"/>
    </location>
</feature>
<keyword evidence="4" id="KW-1185">Reference proteome</keyword>
<proteinExistence type="predicted"/>
<reference evidence="3 4" key="1">
    <citation type="submission" date="2024-09" db="EMBL/GenBank/DDBJ databases">
        <title>T2T genomes of carrot and Alternaria dauci and their utility for understanding host-pathogen interaction during carrot leaf blight disease.</title>
        <authorList>
            <person name="Liu W."/>
            <person name="Xu S."/>
            <person name="Ou C."/>
            <person name="Liu X."/>
            <person name="Zhuang F."/>
            <person name="Deng X.W."/>
        </authorList>
    </citation>
    <scope>NUCLEOTIDE SEQUENCE [LARGE SCALE GENOMIC DNA]</scope>
    <source>
        <strain evidence="3 4">A2016</strain>
    </source>
</reference>
<dbReference type="RefSeq" id="XP_069311634.1">
    <property type="nucleotide sequence ID" value="XM_069446679.1"/>
</dbReference>
<comment type="caution">
    <text evidence="3">The sequence shown here is derived from an EMBL/GenBank/DDBJ whole genome shotgun (WGS) entry which is preliminary data.</text>
</comment>
<feature type="compositionally biased region" description="Pro residues" evidence="1">
    <location>
        <begin position="153"/>
        <end position="168"/>
    </location>
</feature>
<feature type="region of interest" description="Disordered" evidence="1">
    <location>
        <begin position="133"/>
        <end position="188"/>
    </location>
</feature>